<comment type="pathway">
    <text evidence="2">Lipid metabolism; sphingolipid metabolism.</text>
</comment>
<dbReference type="NCBIfam" id="TIGR03472">
    <property type="entry name" value="HpnI"/>
    <property type="match status" value="1"/>
</dbReference>
<dbReference type="GO" id="GO:0006679">
    <property type="term" value="P:glucosylceramide biosynthetic process"/>
    <property type="evidence" value="ECO:0007669"/>
    <property type="project" value="TreeGrafter"/>
</dbReference>
<reference evidence="9 10" key="1">
    <citation type="submission" date="2016-03" db="EMBL/GenBank/DDBJ databases">
        <title>Draft genome sequence of Gluconobacter cerinus strain CECT 9110.</title>
        <authorList>
            <person name="Sainz F."/>
            <person name="Mas A."/>
            <person name="Torija M.J."/>
        </authorList>
    </citation>
    <scope>NUCLEOTIDE SEQUENCE [LARGE SCALE GENOMIC DNA]</scope>
    <source>
        <strain evidence="9 10">CECT 9110</strain>
    </source>
</reference>
<comment type="caution">
    <text evidence="9">The sequence shown here is derived from an EMBL/GenBank/DDBJ whole genome shotgun (WGS) entry which is preliminary data.</text>
</comment>
<keyword evidence="5 9" id="KW-0808">Transferase</keyword>
<dbReference type="InterPro" id="IPR017835">
    <property type="entry name" value="Hopen-assoc_HpnI"/>
</dbReference>
<keyword evidence="6" id="KW-0812">Transmembrane</keyword>
<evidence type="ECO:0000313" key="10">
    <source>
        <dbReference type="Proteomes" id="UP000077786"/>
    </source>
</evidence>
<evidence type="ECO:0000256" key="8">
    <source>
        <dbReference type="ARBA" id="ARBA00023136"/>
    </source>
</evidence>
<dbReference type="InterPro" id="IPR025993">
    <property type="entry name" value="Ceramide_glucosylTrfase"/>
</dbReference>
<evidence type="ECO:0000256" key="1">
    <source>
        <dbReference type="ARBA" id="ARBA00004141"/>
    </source>
</evidence>
<comment type="subcellular location">
    <subcellularLocation>
        <location evidence="1">Membrane</location>
        <topology evidence="1">Multi-pass membrane protein</topology>
    </subcellularLocation>
</comment>
<dbReference type="PANTHER" id="PTHR12726:SF0">
    <property type="entry name" value="CERAMIDE GLUCOSYLTRANSFERASE"/>
    <property type="match status" value="1"/>
</dbReference>
<evidence type="ECO:0000256" key="5">
    <source>
        <dbReference type="ARBA" id="ARBA00022679"/>
    </source>
</evidence>
<dbReference type="CDD" id="cd02520">
    <property type="entry name" value="Glucosylceramide_synthase"/>
    <property type="match status" value="1"/>
</dbReference>
<dbReference type="EMBL" id="LUTU01000005">
    <property type="protein sequence ID" value="OAJ67986.1"/>
    <property type="molecule type" value="Genomic_DNA"/>
</dbReference>
<evidence type="ECO:0000313" key="9">
    <source>
        <dbReference type="EMBL" id="OAJ67986.1"/>
    </source>
</evidence>
<evidence type="ECO:0000256" key="4">
    <source>
        <dbReference type="ARBA" id="ARBA00022676"/>
    </source>
</evidence>
<dbReference type="Gene3D" id="3.90.550.10">
    <property type="entry name" value="Spore Coat Polysaccharide Biosynthesis Protein SpsA, Chain A"/>
    <property type="match status" value="1"/>
</dbReference>
<sequence length="404" mass="44154">MPSPLSIAAGFCTLVSVAGNIQALTGATLLARFRTRERREDEAVRMSGRRWPAVTVLKPLHGNEPLLREALESVFAQDYPDFQIVFGVHDEADTALSVVQDLRQKYPQIPVSIVINADEHGPNRKVSNLINMFDEGRHDVLVISDSDIHCAPTYLKHVVSSLEAPGVGLVTTLYAGRTAGGTLVQQLGACQINHNFLPGVMMSRLLGRQDCLGATMALTQQTLTDIGGLEALVDHVADDAELGQLVRQRGQSIAIAPSLTHTTVGEHTLSELLSHELRWGRTVKNVEPVGYGLSSIQLPLFWAVTAVLFRPNTWWTWLLLGLTWAIRGLGSRIIDRATECPLPAAIPLLVIRDWLSAAIMVGSARGSRVAWRGRTVHIARRKRKSSARATAFQSGATTHRSVRS</sequence>
<dbReference type="PATRIC" id="fig|38307.3.peg.706"/>
<dbReference type="AlphaFoldDB" id="A0A1B6VL90"/>
<dbReference type="InterPro" id="IPR029044">
    <property type="entry name" value="Nucleotide-diphossugar_trans"/>
</dbReference>
<proteinExistence type="predicted"/>
<evidence type="ECO:0000256" key="2">
    <source>
        <dbReference type="ARBA" id="ARBA00004760"/>
    </source>
</evidence>
<gene>
    <name evidence="9" type="ORF">A0123_00686</name>
</gene>
<organism evidence="9 10">
    <name type="scientific">Gluconobacter cerinus</name>
    <dbReference type="NCBI Taxonomy" id="38307"/>
    <lineage>
        <taxon>Bacteria</taxon>
        <taxon>Pseudomonadati</taxon>
        <taxon>Pseudomonadota</taxon>
        <taxon>Alphaproteobacteria</taxon>
        <taxon>Acetobacterales</taxon>
        <taxon>Acetobacteraceae</taxon>
        <taxon>Gluconobacter</taxon>
    </lineage>
</organism>
<dbReference type="SUPFAM" id="SSF53448">
    <property type="entry name" value="Nucleotide-diphospho-sugar transferases"/>
    <property type="match status" value="1"/>
</dbReference>
<comment type="pathway">
    <text evidence="3">Sphingolipid metabolism.</text>
</comment>
<dbReference type="GO" id="GO:0008120">
    <property type="term" value="F:ceramide glucosyltransferase activity"/>
    <property type="evidence" value="ECO:0007669"/>
    <property type="project" value="TreeGrafter"/>
</dbReference>
<keyword evidence="7" id="KW-1133">Transmembrane helix</keyword>
<protein>
    <submittedName>
        <fullName evidence="9">Ceramide glucosyltransferase</fullName>
    </submittedName>
</protein>
<dbReference type="PANTHER" id="PTHR12726">
    <property type="entry name" value="CERAMIDE GLUCOSYLTRANSFERASE"/>
    <property type="match status" value="1"/>
</dbReference>
<name>A0A1B6VL90_9PROT</name>
<accession>A0A1B6VL90</accession>
<dbReference type="RefSeq" id="WP_064273566.1">
    <property type="nucleotide sequence ID" value="NZ_LUTU01000005.1"/>
</dbReference>
<keyword evidence="4" id="KW-0328">Glycosyltransferase</keyword>
<dbReference type="Proteomes" id="UP000077786">
    <property type="component" value="Unassembled WGS sequence"/>
</dbReference>
<dbReference type="GO" id="GO:0016020">
    <property type="term" value="C:membrane"/>
    <property type="evidence" value="ECO:0007669"/>
    <property type="project" value="UniProtKB-SubCell"/>
</dbReference>
<keyword evidence="8" id="KW-0472">Membrane</keyword>
<evidence type="ECO:0000256" key="6">
    <source>
        <dbReference type="ARBA" id="ARBA00022692"/>
    </source>
</evidence>
<evidence type="ECO:0000256" key="7">
    <source>
        <dbReference type="ARBA" id="ARBA00022989"/>
    </source>
</evidence>
<dbReference type="Pfam" id="PF13506">
    <property type="entry name" value="Glyco_transf_21"/>
    <property type="match status" value="1"/>
</dbReference>
<evidence type="ECO:0000256" key="3">
    <source>
        <dbReference type="ARBA" id="ARBA00004991"/>
    </source>
</evidence>
<dbReference type="OrthoDB" id="9814255at2"/>